<comment type="caution">
    <text evidence="1">The sequence shown here is derived from an EMBL/GenBank/DDBJ whole genome shotgun (WGS) entry which is preliminary data.</text>
</comment>
<dbReference type="RefSeq" id="WP_199888874.1">
    <property type="nucleotide sequence ID" value="NZ_BMSZ01000012.1"/>
</dbReference>
<sequence>MSQYSERLHEATGLSAEAFVVEALSSGQRLVPEAATRLLAEVKSIHARELAEALRAWGRDGQKRKETGYASPFYLYEDADRAADLIDPEVTS</sequence>
<proteinExistence type="predicted"/>
<reference evidence="2" key="1">
    <citation type="journal article" date="2019" name="Int. J. Syst. Evol. Microbiol.">
        <title>The Global Catalogue of Microorganisms (GCM) 10K type strain sequencing project: providing services to taxonomists for standard genome sequencing and annotation.</title>
        <authorList>
            <consortium name="The Broad Institute Genomics Platform"/>
            <consortium name="The Broad Institute Genome Sequencing Center for Infectious Disease"/>
            <person name="Wu L."/>
            <person name="Ma J."/>
        </authorList>
    </citation>
    <scope>NUCLEOTIDE SEQUENCE [LARGE SCALE GENOMIC DNA]</scope>
    <source>
        <strain evidence="2">JCM 4350</strain>
    </source>
</reference>
<gene>
    <name evidence="1" type="ORF">GCM10010253_43300</name>
</gene>
<protein>
    <submittedName>
        <fullName evidence="1">Uncharacterized protein</fullName>
    </submittedName>
</protein>
<dbReference type="EMBL" id="BMSZ01000012">
    <property type="protein sequence ID" value="GGS63686.1"/>
    <property type="molecule type" value="Genomic_DNA"/>
</dbReference>
<evidence type="ECO:0000313" key="1">
    <source>
        <dbReference type="EMBL" id="GGS63686.1"/>
    </source>
</evidence>
<evidence type="ECO:0000313" key="2">
    <source>
        <dbReference type="Proteomes" id="UP000659767"/>
    </source>
</evidence>
<name>A0ABQ2TF12_STRBA</name>
<organism evidence="1 2">
    <name type="scientific">Streptomyces badius</name>
    <dbReference type="NCBI Taxonomy" id="1941"/>
    <lineage>
        <taxon>Bacteria</taxon>
        <taxon>Bacillati</taxon>
        <taxon>Actinomycetota</taxon>
        <taxon>Actinomycetes</taxon>
        <taxon>Kitasatosporales</taxon>
        <taxon>Streptomycetaceae</taxon>
        <taxon>Streptomyces</taxon>
    </lineage>
</organism>
<dbReference type="Proteomes" id="UP000659767">
    <property type="component" value="Unassembled WGS sequence"/>
</dbReference>
<accession>A0ABQ2TF12</accession>
<keyword evidence="2" id="KW-1185">Reference proteome</keyword>